<evidence type="ECO:0000256" key="4">
    <source>
        <dbReference type="ARBA" id="ARBA00022598"/>
    </source>
</evidence>
<evidence type="ECO:0000259" key="10">
    <source>
        <dbReference type="Pfam" id="PF08245"/>
    </source>
</evidence>
<dbReference type="Gene3D" id="3.40.50.720">
    <property type="entry name" value="NAD(P)-binding Rossmann-like Domain"/>
    <property type="match status" value="1"/>
</dbReference>
<dbReference type="Gene3D" id="3.90.190.20">
    <property type="entry name" value="Mur ligase, C-terminal domain"/>
    <property type="match status" value="1"/>
</dbReference>
<dbReference type="SUPFAM" id="SSF51984">
    <property type="entry name" value="MurCD N-terminal domain"/>
    <property type="match status" value="1"/>
</dbReference>
<dbReference type="PANTHER" id="PTHR43692:SF1">
    <property type="entry name" value="UDP-N-ACETYLMURAMOYLALANINE--D-GLUTAMATE LIGASE"/>
    <property type="match status" value="1"/>
</dbReference>
<dbReference type="PANTHER" id="PTHR43692">
    <property type="entry name" value="UDP-N-ACETYLMURAMOYLALANINE--D-GLUTAMATE LIGASE"/>
    <property type="match status" value="1"/>
</dbReference>
<dbReference type="GO" id="GO:0008764">
    <property type="term" value="F:UDP-N-acetylmuramoylalanine-D-glutamate ligase activity"/>
    <property type="evidence" value="ECO:0007669"/>
    <property type="project" value="UniProtKB-UniRule"/>
</dbReference>
<dbReference type="GO" id="GO:0008360">
    <property type="term" value="P:regulation of cell shape"/>
    <property type="evidence" value="ECO:0007669"/>
    <property type="project" value="UniProtKB-KW"/>
</dbReference>
<keyword evidence="7 8" id="KW-0573">Peptidoglycan synthesis</keyword>
<comment type="subcellular location">
    <subcellularLocation>
        <location evidence="1 7 8">Cytoplasm</location>
    </subcellularLocation>
</comment>
<dbReference type="OrthoDB" id="9809796at2"/>
<evidence type="ECO:0000256" key="8">
    <source>
        <dbReference type="RuleBase" id="RU003664"/>
    </source>
</evidence>
<sequence>MITSPAFAGRTYHVLGLARTGMSVVAALIEGGASVDAWDDRAEARDLLPERVGRVDPMEVDLAGYDALVVSPGVPLNTHPLAARAASAGVPVIGDIELFALARPSLPAHSVVGITGTNGKSTTTALIHHTLIEAGVPATLGGNIGEPILSQRPAPAGGVYVLELSSYQIDLTHSLACDVAVLLNITPDHLDRYDDSVDAYAASKARLFQMQAAGGVAVITGTDDYSRAVQANRAPLFEGVADDQPNWPALAGPHNRQNAIAAATVLRALGLSEEELRAGFRSFGGLAHRMERVADRGGVLWVNDSKATNADSAAPALGAYDRIHWILGGVPKGPDLTPCEPYYPHVAAAYLIGEAAPVFETALTGKVARVKNSGTLAQAVADAAAAARPGETVLLSPACASFDQFRDYEDRGRQFRALVEALPLSGGNG</sequence>
<evidence type="ECO:0000256" key="6">
    <source>
        <dbReference type="ARBA" id="ARBA00022840"/>
    </source>
</evidence>
<gene>
    <name evidence="7" type="primary">murD</name>
    <name evidence="11" type="ORF">C725_2422</name>
</gene>
<protein>
    <recommendedName>
        <fullName evidence="7 8">UDP-N-acetylmuramoylalanine--D-glutamate ligase</fullName>
        <ecNumber evidence="7 8">6.3.2.9</ecNumber>
    </recommendedName>
    <alternativeName>
        <fullName evidence="7">D-glutamic acid-adding enzyme</fullName>
    </alternativeName>
    <alternativeName>
        <fullName evidence="7">UDP-N-acetylmuramoyl-L-alanyl-D-glutamate synthetase</fullName>
    </alternativeName>
</protein>
<keyword evidence="7 8" id="KW-0131">Cell cycle</keyword>
<dbReference type="InterPro" id="IPR036565">
    <property type="entry name" value="Mur-like_cat_sf"/>
</dbReference>
<dbReference type="RefSeq" id="WP_008603265.1">
    <property type="nucleotide sequence ID" value="NZ_AMRV01000009.1"/>
</dbReference>
<dbReference type="HAMAP" id="MF_00639">
    <property type="entry name" value="MurD"/>
    <property type="match status" value="1"/>
</dbReference>
<comment type="catalytic activity">
    <reaction evidence="7 8">
        <text>UDP-N-acetyl-alpha-D-muramoyl-L-alanine + D-glutamate + ATP = UDP-N-acetyl-alpha-D-muramoyl-L-alanyl-D-glutamate + ADP + phosphate + H(+)</text>
        <dbReference type="Rhea" id="RHEA:16429"/>
        <dbReference type="ChEBI" id="CHEBI:15378"/>
        <dbReference type="ChEBI" id="CHEBI:29986"/>
        <dbReference type="ChEBI" id="CHEBI:30616"/>
        <dbReference type="ChEBI" id="CHEBI:43474"/>
        <dbReference type="ChEBI" id="CHEBI:83898"/>
        <dbReference type="ChEBI" id="CHEBI:83900"/>
        <dbReference type="ChEBI" id="CHEBI:456216"/>
        <dbReference type="EC" id="6.3.2.9"/>
    </reaction>
</comment>
<dbReference type="GO" id="GO:0005524">
    <property type="term" value="F:ATP binding"/>
    <property type="evidence" value="ECO:0007669"/>
    <property type="project" value="UniProtKB-UniRule"/>
</dbReference>
<dbReference type="SUPFAM" id="SSF53623">
    <property type="entry name" value="MurD-like peptide ligases, catalytic domain"/>
    <property type="match status" value="1"/>
</dbReference>
<dbReference type="Pfam" id="PF21799">
    <property type="entry name" value="MurD-like_N"/>
    <property type="match status" value="1"/>
</dbReference>
<keyword evidence="5 7" id="KW-0547">Nucleotide-binding</keyword>
<dbReference type="Gene3D" id="3.40.1190.10">
    <property type="entry name" value="Mur-like, catalytic domain"/>
    <property type="match status" value="1"/>
</dbReference>
<evidence type="ECO:0000313" key="12">
    <source>
        <dbReference type="Proteomes" id="UP000011717"/>
    </source>
</evidence>
<dbReference type="NCBIfam" id="TIGR01087">
    <property type="entry name" value="murD"/>
    <property type="match status" value="1"/>
</dbReference>
<dbReference type="Pfam" id="PF08245">
    <property type="entry name" value="Mur_ligase_M"/>
    <property type="match status" value="1"/>
</dbReference>
<dbReference type="Pfam" id="PF02875">
    <property type="entry name" value="Mur_ligase_C"/>
    <property type="match status" value="1"/>
</dbReference>
<evidence type="ECO:0000256" key="2">
    <source>
        <dbReference type="ARBA" id="ARBA00004752"/>
    </source>
</evidence>
<accession>M2TKC8</accession>
<dbReference type="InterPro" id="IPR004101">
    <property type="entry name" value="Mur_ligase_C"/>
</dbReference>
<dbReference type="GO" id="GO:0051301">
    <property type="term" value="P:cell division"/>
    <property type="evidence" value="ECO:0007669"/>
    <property type="project" value="UniProtKB-KW"/>
</dbReference>
<evidence type="ECO:0000313" key="11">
    <source>
        <dbReference type="EMBL" id="EMD82136.1"/>
    </source>
</evidence>
<keyword evidence="7 8" id="KW-0133">Cell shape</keyword>
<dbReference type="GO" id="GO:0005737">
    <property type="term" value="C:cytoplasm"/>
    <property type="evidence" value="ECO:0007669"/>
    <property type="project" value="UniProtKB-SubCell"/>
</dbReference>
<feature type="domain" description="Mur ligase central" evidence="10">
    <location>
        <begin position="114"/>
        <end position="232"/>
    </location>
</feature>
<comment type="similarity">
    <text evidence="7">Belongs to the MurCDEF family.</text>
</comment>
<keyword evidence="6 7" id="KW-0067">ATP-binding</keyword>
<feature type="domain" description="Mur ligase C-terminal" evidence="9">
    <location>
        <begin position="288"/>
        <end position="399"/>
    </location>
</feature>
<dbReference type="EMBL" id="AMRV01000009">
    <property type="protein sequence ID" value="EMD82136.1"/>
    <property type="molecule type" value="Genomic_DNA"/>
</dbReference>
<dbReference type="GO" id="GO:0071555">
    <property type="term" value="P:cell wall organization"/>
    <property type="evidence" value="ECO:0007669"/>
    <property type="project" value="UniProtKB-KW"/>
</dbReference>
<evidence type="ECO:0000256" key="5">
    <source>
        <dbReference type="ARBA" id="ARBA00022741"/>
    </source>
</evidence>
<dbReference type="PATRIC" id="fig|1234595.3.peg.2424"/>
<reference evidence="11 12" key="1">
    <citation type="journal article" date="2013" name="Genome Announc.">
        <title>Draft Genome Sequence of Strain JLT2015T, Belonging to the Family Sphingomonadaceae of the Alphaproteobacteria.</title>
        <authorList>
            <person name="Tang K."/>
            <person name="Liu K."/>
            <person name="Li S."/>
            <person name="Jiao N."/>
        </authorList>
    </citation>
    <scope>NUCLEOTIDE SEQUENCE [LARGE SCALE GENOMIC DNA]</scope>
    <source>
        <strain evidence="11 12">JLT2015</strain>
    </source>
</reference>
<dbReference type="InterPro" id="IPR013221">
    <property type="entry name" value="Mur_ligase_cen"/>
</dbReference>
<dbReference type="InterPro" id="IPR036615">
    <property type="entry name" value="Mur_ligase_C_dom_sf"/>
</dbReference>
<comment type="caution">
    <text evidence="11">The sequence shown here is derived from an EMBL/GenBank/DDBJ whole genome shotgun (WGS) entry which is preliminary data.</text>
</comment>
<dbReference type="InterPro" id="IPR005762">
    <property type="entry name" value="MurD"/>
</dbReference>
<evidence type="ECO:0000256" key="3">
    <source>
        <dbReference type="ARBA" id="ARBA00022490"/>
    </source>
</evidence>
<dbReference type="GO" id="GO:0009252">
    <property type="term" value="P:peptidoglycan biosynthetic process"/>
    <property type="evidence" value="ECO:0007669"/>
    <property type="project" value="UniProtKB-UniRule"/>
</dbReference>
<comment type="pathway">
    <text evidence="2 7 8">Cell wall biogenesis; peptidoglycan biosynthesis.</text>
</comment>
<name>M2TKC8_9SPHN</name>
<keyword evidence="3 7" id="KW-0963">Cytoplasm</keyword>
<keyword evidence="4 7" id="KW-0436">Ligase</keyword>
<comment type="function">
    <text evidence="7 8">Cell wall formation. Catalyzes the addition of glutamate to the nucleotide precursor UDP-N-acetylmuramoyl-L-alanine (UMA).</text>
</comment>
<dbReference type="EC" id="6.3.2.9" evidence="7 8"/>
<dbReference type="SUPFAM" id="SSF53244">
    <property type="entry name" value="MurD-like peptide ligases, peptide-binding domain"/>
    <property type="match status" value="1"/>
</dbReference>
<keyword evidence="7 8" id="KW-0961">Cell wall biogenesis/degradation</keyword>
<evidence type="ECO:0000256" key="7">
    <source>
        <dbReference type="HAMAP-Rule" id="MF_00639"/>
    </source>
</evidence>
<dbReference type="UniPathway" id="UPA00219"/>
<evidence type="ECO:0000256" key="1">
    <source>
        <dbReference type="ARBA" id="ARBA00004496"/>
    </source>
</evidence>
<evidence type="ECO:0000259" key="9">
    <source>
        <dbReference type="Pfam" id="PF02875"/>
    </source>
</evidence>
<keyword evidence="7 8" id="KW-0132">Cell division</keyword>
<dbReference type="AlphaFoldDB" id="M2TKC8"/>
<feature type="binding site" evidence="7">
    <location>
        <begin position="116"/>
        <end position="122"/>
    </location>
    <ligand>
        <name>ATP</name>
        <dbReference type="ChEBI" id="CHEBI:30616"/>
    </ligand>
</feature>
<dbReference type="Proteomes" id="UP000011717">
    <property type="component" value="Unassembled WGS sequence"/>
</dbReference>
<proteinExistence type="inferred from homology"/>
<keyword evidence="12" id="KW-1185">Reference proteome</keyword>
<organism evidence="11 12">
    <name type="scientific">Pacificimonas flava</name>
    <dbReference type="NCBI Taxonomy" id="1234595"/>
    <lineage>
        <taxon>Bacteria</taxon>
        <taxon>Pseudomonadati</taxon>
        <taxon>Pseudomonadota</taxon>
        <taxon>Alphaproteobacteria</taxon>
        <taxon>Sphingomonadales</taxon>
        <taxon>Sphingosinicellaceae</taxon>
        <taxon>Pacificimonas</taxon>
    </lineage>
</organism>